<name>V9I879_APICE</name>
<reference evidence="2" key="1">
    <citation type="submission" date="2011-11" db="EMBL/GenBank/DDBJ databases">
        <title>Decoding the brain transcriptome of the Eastern honeybee (Apis cerana) based on pyrosequencing.</title>
        <authorList>
            <person name="Sun L."/>
            <person name="Zheng H."/>
            <person name="Wang Y."/>
            <person name="Xie X."/>
            <person name="Zhu Y."/>
            <person name="Gu W."/>
            <person name="Wang S."/>
        </authorList>
    </citation>
    <scope>NUCLEOTIDE SEQUENCE</scope>
    <source>
        <tissue evidence="2">Brain</tissue>
    </source>
</reference>
<feature type="region of interest" description="Disordered" evidence="1">
    <location>
        <begin position="553"/>
        <end position="588"/>
    </location>
</feature>
<gene>
    <name evidence="2" type="ORF">ACCB00074.4</name>
</gene>
<feature type="region of interest" description="Disordered" evidence="1">
    <location>
        <begin position="436"/>
        <end position="498"/>
    </location>
</feature>
<organism evidence="2">
    <name type="scientific">Apis cerana</name>
    <name type="common">Indian honeybee</name>
    <dbReference type="NCBI Taxonomy" id="7461"/>
    <lineage>
        <taxon>Eukaryota</taxon>
        <taxon>Metazoa</taxon>
        <taxon>Ecdysozoa</taxon>
        <taxon>Arthropoda</taxon>
        <taxon>Hexapoda</taxon>
        <taxon>Insecta</taxon>
        <taxon>Pterygota</taxon>
        <taxon>Neoptera</taxon>
        <taxon>Endopterygota</taxon>
        <taxon>Hymenoptera</taxon>
        <taxon>Apocrita</taxon>
        <taxon>Aculeata</taxon>
        <taxon>Apoidea</taxon>
        <taxon>Anthophila</taxon>
        <taxon>Apidae</taxon>
        <taxon>Apis</taxon>
    </lineage>
</organism>
<feature type="region of interest" description="Disordered" evidence="1">
    <location>
        <begin position="152"/>
        <end position="176"/>
    </location>
</feature>
<evidence type="ECO:0000256" key="1">
    <source>
        <dbReference type="SAM" id="MobiDB-lite"/>
    </source>
</evidence>
<feature type="compositionally biased region" description="Low complexity" evidence="1">
    <location>
        <begin position="445"/>
        <end position="493"/>
    </location>
</feature>
<feature type="compositionally biased region" description="Basic and acidic residues" evidence="1">
    <location>
        <begin position="41"/>
        <end position="57"/>
    </location>
</feature>
<evidence type="ECO:0000313" key="2">
    <source>
        <dbReference type="EMBL" id="AEY56857.1"/>
    </source>
</evidence>
<feature type="region of interest" description="Disordered" evidence="1">
    <location>
        <begin position="1"/>
        <end position="65"/>
    </location>
</feature>
<feature type="region of interest" description="Disordered" evidence="1">
    <location>
        <begin position="83"/>
        <end position="103"/>
    </location>
</feature>
<feature type="compositionally biased region" description="Basic and acidic residues" evidence="1">
    <location>
        <begin position="18"/>
        <end position="33"/>
    </location>
</feature>
<proteinExistence type="evidence at transcript level"/>
<accession>V9I879</accession>
<feature type="compositionally biased region" description="Acidic residues" evidence="1">
    <location>
        <begin position="1"/>
        <end position="13"/>
    </location>
</feature>
<feature type="region of interest" description="Disordered" evidence="1">
    <location>
        <begin position="333"/>
        <end position="393"/>
    </location>
</feature>
<feature type="compositionally biased region" description="Gly residues" evidence="1">
    <location>
        <begin position="353"/>
        <end position="362"/>
    </location>
</feature>
<protein>
    <submittedName>
        <fullName evidence="2">Uncharacterized protein</fullName>
    </submittedName>
</protein>
<dbReference type="AlphaFoldDB" id="V9I879"/>
<sequence length="626" mass="69736">MEEEEEEEEDDCDSQVLEDLRRQSRADSLDYLHRQQGIGNSEERSKAELVGEKKSSRNSEAQAKCKYQDVEHFDEQVLEELRSRGTVVSPQPSGIPCSPASRRPSSAYLERLLPSPPCSVSCSEDAKNDLTLKGILSSPNQIEMRDHEKQKEISNRCDQVPSDHLPTRLDHPAGRKPAKSCFQEARSCARPMSSGDIHSSTYLDRGPKRPVSAEWSACGRQKGQSACQRGAKARGHQVMEEGCATSTSTDKLLDPASQLRELIETSGHLIPDPLLVPRDYLPGLAAAPATEIPKLLASRPELRLPEALTRPDLLRDPDLLVISLTHLQHVLDHGEGPVSRSRQSSHPRINNGAGKGGAGGHASNGRKNAFQTRPKLSCKPIGTLMPAPIDLSSSRRTNTYLPLLRVRSGLLKQEPEVSSTASSPDESQLWHPLFGSQKRQHHQQHQQQQNQHSQQQQQQQQQPTTTTTQTPTKSSSATAKSASTSTTAPTSAPTPTPTRLLAQDHLGVLTTVTLTLAAGRVVLIKERREHSSRRWPKRDRSSRLLLSRFVIREKKKKKKKKKEEEEEKKKGRRNQSKPPSNTKRMLHTTGVPTNFEHSLRPIHRDTLRRKTFSLIIVAAQISRVPR</sequence>
<dbReference type="EMBL" id="JR036011">
    <property type="protein sequence ID" value="AEY56857.1"/>
    <property type="molecule type" value="mRNA"/>
</dbReference>